<feature type="signal peptide" evidence="2">
    <location>
        <begin position="1"/>
        <end position="23"/>
    </location>
</feature>
<feature type="compositionally biased region" description="Basic residues" evidence="1">
    <location>
        <begin position="139"/>
        <end position="149"/>
    </location>
</feature>
<dbReference type="Proteomes" id="UP000265566">
    <property type="component" value="Chromosome 2"/>
</dbReference>
<evidence type="ECO:0000313" key="3">
    <source>
        <dbReference type="EMBL" id="RHN73961.1"/>
    </source>
</evidence>
<feature type="region of interest" description="Disordered" evidence="1">
    <location>
        <begin position="125"/>
        <end position="149"/>
    </location>
</feature>
<proteinExistence type="predicted"/>
<evidence type="ECO:0000313" key="4">
    <source>
        <dbReference type="Proteomes" id="UP000265566"/>
    </source>
</evidence>
<evidence type="ECO:0000256" key="1">
    <source>
        <dbReference type="SAM" id="MobiDB-lite"/>
    </source>
</evidence>
<name>A0A396JBJ2_MEDTR</name>
<dbReference type="Gramene" id="rna9864">
    <property type="protein sequence ID" value="RHN73961.1"/>
    <property type="gene ID" value="gene9864"/>
</dbReference>
<evidence type="ECO:0000256" key="2">
    <source>
        <dbReference type="SAM" id="SignalP"/>
    </source>
</evidence>
<comment type="caution">
    <text evidence="3">The sequence shown here is derived from an EMBL/GenBank/DDBJ whole genome shotgun (WGS) entry which is preliminary data.</text>
</comment>
<feature type="region of interest" description="Disordered" evidence="1">
    <location>
        <begin position="50"/>
        <end position="106"/>
    </location>
</feature>
<gene>
    <name evidence="3" type="ORF">MtrunA17_Chr2g0304291</name>
</gene>
<dbReference type="AlphaFoldDB" id="A0A396JBJ2"/>
<evidence type="ECO:0008006" key="5">
    <source>
        <dbReference type="Google" id="ProtNLM"/>
    </source>
</evidence>
<organism evidence="3 4">
    <name type="scientific">Medicago truncatula</name>
    <name type="common">Barrel medic</name>
    <name type="synonym">Medicago tribuloides</name>
    <dbReference type="NCBI Taxonomy" id="3880"/>
    <lineage>
        <taxon>Eukaryota</taxon>
        <taxon>Viridiplantae</taxon>
        <taxon>Streptophyta</taxon>
        <taxon>Embryophyta</taxon>
        <taxon>Tracheophyta</taxon>
        <taxon>Spermatophyta</taxon>
        <taxon>Magnoliopsida</taxon>
        <taxon>eudicotyledons</taxon>
        <taxon>Gunneridae</taxon>
        <taxon>Pentapetalae</taxon>
        <taxon>rosids</taxon>
        <taxon>fabids</taxon>
        <taxon>Fabales</taxon>
        <taxon>Fabaceae</taxon>
        <taxon>Papilionoideae</taxon>
        <taxon>50 kb inversion clade</taxon>
        <taxon>NPAAA clade</taxon>
        <taxon>Hologalegina</taxon>
        <taxon>IRL clade</taxon>
        <taxon>Trifolieae</taxon>
        <taxon>Medicago</taxon>
    </lineage>
</organism>
<reference evidence="4" key="1">
    <citation type="journal article" date="2018" name="Nat. Plants">
        <title>Whole-genome landscape of Medicago truncatula symbiotic genes.</title>
        <authorList>
            <person name="Pecrix Y."/>
            <person name="Staton S.E."/>
            <person name="Sallet E."/>
            <person name="Lelandais-Briere C."/>
            <person name="Moreau S."/>
            <person name="Carrere S."/>
            <person name="Blein T."/>
            <person name="Jardinaud M.F."/>
            <person name="Latrasse D."/>
            <person name="Zouine M."/>
            <person name="Zahm M."/>
            <person name="Kreplak J."/>
            <person name="Mayjonade B."/>
            <person name="Satge C."/>
            <person name="Perez M."/>
            <person name="Cauet S."/>
            <person name="Marande W."/>
            <person name="Chantry-Darmon C."/>
            <person name="Lopez-Roques C."/>
            <person name="Bouchez O."/>
            <person name="Berard A."/>
            <person name="Debelle F."/>
            <person name="Munos S."/>
            <person name="Bendahmane A."/>
            <person name="Berges H."/>
            <person name="Niebel A."/>
            <person name="Buitink J."/>
            <person name="Frugier F."/>
            <person name="Benhamed M."/>
            <person name="Crespi M."/>
            <person name="Gouzy J."/>
            <person name="Gamas P."/>
        </authorList>
    </citation>
    <scope>NUCLEOTIDE SEQUENCE [LARGE SCALE GENOMIC DNA]</scope>
    <source>
        <strain evidence="4">cv. Jemalong A17</strain>
    </source>
</reference>
<feature type="chain" id="PRO_5017309735" description="Leguminosin proline-rich group669 secreted peptide" evidence="2">
    <location>
        <begin position="24"/>
        <end position="149"/>
    </location>
</feature>
<sequence>MVLLSYKMSYLSMLAFFLTVISLNNITGNPKHQIHAQPNKGVIDYQPPPIDSETPVGDLNPSIGLIDYQPPPIDPETPVGDLNPSIGLIDYQPPPVDPETPVGDLNPSPPHFHFYRQYHHRSEGLNRPRIGGLEDIPHIRPRRPVRPPA</sequence>
<accession>A0A396JBJ2</accession>
<keyword evidence="2" id="KW-0732">Signal</keyword>
<dbReference type="EMBL" id="PSQE01000002">
    <property type="protein sequence ID" value="RHN73961.1"/>
    <property type="molecule type" value="Genomic_DNA"/>
</dbReference>
<protein>
    <recommendedName>
        <fullName evidence="5">Leguminosin proline-rich group669 secreted peptide</fullName>
    </recommendedName>
</protein>